<gene>
    <name evidence="6" type="ORF">Q8F55_003437</name>
</gene>
<keyword evidence="7" id="KW-1185">Reference proteome</keyword>
<protein>
    <recommendedName>
        <fullName evidence="5">DNA ligase OB-like domain-containing protein</fullName>
    </recommendedName>
</protein>
<name>A0ABR3Q3Y7_9TREE</name>
<proteinExistence type="predicted"/>
<sequence>MAALGRLVGSIPRSKRIPDPWGQLAAAHVRVQRQLSSKAPPATDVKAQLLRLGELRQRVGAENGTNAKLALLAEYSDLRQVLELVYDPSLNFGVKSASMLDSLAAESDGAAAPESLAELLSTMAARRPGGPSARGMCAHFLAAHGVVENGRADPALWDEFARLLDRNMKAGFGPRLLHAVPWKGEAAAVKKAVKKTPDVPPTAIPPFACALGNSTSPPFKQMFDPGPRVTPSRWFASRKLDGVRCLALVDVRLPEKGRPSIEDVKFVSRKCNEFTSLARLKEQLAHLADVEGLRELAADAPLYTVPGGVVTRLVLDGEVCVMRRMTSDEMSATTRAGPGDTGALADELWDDIGLVEDFNRTVSQIKRVDQPIEHPRFYLFDALPWGEVLAGKGRRAFSERVPAFQGLAAGLAKVLEARGVLSPLVRALQQTEVTSADEVSGMVERAAREGWEGLMFRADKPYKGKRSNDVLKYKQWQDAEYTVESVDTSRQRLSVNGVYGEYEACSNVWIRHEGVPVSVGSGFSTAQRLRYGRHPEEIIGKQITVEYFGESTNARRGESEKSLRFPRIKMVWEEGKRGV</sequence>
<dbReference type="Proteomes" id="UP001565368">
    <property type="component" value="Unassembled WGS sequence"/>
</dbReference>
<feature type="domain" description="DNA ligase OB-like" evidence="5">
    <location>
        <begin position="509"/>
        <end position="569"/>
    </location>
</feature>
<dbReference type="PANTHER" id="PTHR47810">
    <property type="entry name" value="DNA LIGASE"/>
    <property type="match status" value="1"/>
</dbReference>
<dbReference type="Gene3D" id="3.30.470.30">
    <property type="entry name" value="DNA ligase/mRNA capping enzyme"/>
    <property type="match status" value="1"/>
</dbReference>
<evidence type="ECO:0000256" key="1">
    <source>
        <dbReference type="ARBA" id="ARBA00022598"/>
    </source>
</evidence>
<dbReference type="Pfam" id="PF14743">
    <property type="entry name" value="DNA_ligase_OB_2"/>
    <property type="match status" value="1"/>
</dbReference>
<dbReference type="SUPFAM" id="SSF50249">
    <property type="entry name" value="Nucleic acid-binding proteins"/>
    <property type="match status" value="1"/>
</dbReference>
<dbReference type="InterPro" id="IPR012340">
    <property type="entry name" value="NA-bd_OB-fold"/>
</dbReference>
<dbReference type="GeneID" id="95984480"/>
<accession>A0ABR3Q3Y7</accession>
<dbReference type="EMBL" id="JBBXJM010000003">
    <property type="protein sequence ID" value="KAL1409454.1"/>
    <property type="molecule type" value="Genomic_DNA"/>
</dbReference>
<organism evidence="6 7">
    <name type="scientific">Vanrija albida</name>
    <dbReference type="NCBI Taxonomy" id="181172"/>
    <lineage>
        <taxon>Eukaryota</taxon>
        <taxon>Fungi</taxon>
        <taxon>Dikarya</taxon>
        <taxon>Basidiomycota</taxon>
        <taxon>Agaricomycotina</taxon>
        <taxon>Tremellomycetes</taxon>
        <taxon>Trichosporonales</taxon>
        <taxon>Trichosporonaceae</taxon>
        <taxon>Vanrija</taxon>
    </lineage>
</organism>
<comment type="caution">
    <text evidence="6">The sequence shown here is derived from an EMBL/GenBank/DDBJ whole genome shotgun (WGS) entry which is preliminary data.</text>
</comment>
<dbReference type="PANTHER" id="PTHR47810:SF1">
    <property type="entry name" value="DNA LIGASE B"/>
    <property type="match status" value="1"/>
</dbReference>
<dbReference type="Gene3D" id="2.40.50.140">
    <property type="entry name" value="Nucleic acid-binding proteins"/>
    <property type="match status" value="1"/>
</dbReference>
<keyword evidence="4" id="KW-0234">DNA repair</keyword>
<evidence type="ECO:0000313" key="6">
    <source>
        <dbReference type="EMBL" id="KAL1409454.1"/>
    </source>
</evidence>
<keyword evidence="3" id="KW-0227">DNA damage</keyword>
<reference evidence="6 7" key="1">
    <citation type="submission" date="2023-08" db="EMBL/GenBank/DDBJ databases">
        <title>Annotated Genome Sequence of Vanrija albida AlHP1.</title>
        <authorList>
            <person name="Herzog R."/>
        </authorList>
    </citation>
    <scope>NUCLEOTIDE SEQUENCE [LARGE SCALE GENOMIC DNA]</scope>
    <source>
        <strain evidence="6 7">AlHP1</strain>
    </source>
</reference>
<dbReference type="SUPFAM" id="SSF56091">
    <property type="entry name" value="DNA ligase/mRNA capping enzyme, catalytic domain"/>
    <property type="match status" value="1"/>
</dbReference>
<dbReference type="RefSeq" id="XP_069209398.1">
    <property type="nucleotide sequence ID" value="XM_069351980.1"/>
</dbReference>
<dbReference type="InterPro" id="IPR050326">
    <property type="entry name" value="NAD_dep_DNA_ligaseB"/>
</dbReference>
<keyword evidence="2" id="KW-0235">DNA replication</keyword>
<evidence type="ECO:0000256" key="2">
    <source>
        <dbReference type="ARBA" id="ARBA00022705"/>
    </source>
</evidence>
<evidence type="ECO:0000256" key="3">
    <source>
        <dbReference type="ARBA" id="ARBA00022763"/>
    </source>
</evidence>
<dbReference type="InterPro" id="IPR029319">
    <property type="entry name" value="DNA_ligase_OB"/>
</dbReference>
<evidence type="ECO:0000256" key="4">
    <source>
        <dbReference type="ARBA" id="ARBA00023204"/>
    </source>
</evidence>
<evidence type="ECO:0000259" key="5">
    <source>
        <dbReference type="Pfam" id="PF14743"/>
    </source>
</evidence>
<keyword evidence="1" id="KW-0436">Ligase</keyword>
<evidence type="ECO:0000313" key="7">
    <source>
        <dbReference type="Proteomes" id="UP001565368"/>
    </source>
</evidence>